<dbReference type="InterPro" id="IPR012964">
    <property type="entry name" value="DUF1702"/>
</dbReference>
<dbReference type="OrthoDB" id="2530105at2"/>
<gene>
    <name evidence="1" type="ORF">DLJ59_18600</name>
</gene>
<evidence type="ECO:0000313" key="1">
    <source>
        <dbReference type="EMBL" id="RQX01428.1"/>
    </source>
</evidence>
<dbReference type="AlphaFoldDB" id="A0A3N9WKT5"/>
<protein>
    <submittedName>
        <fullName evidence="1">Enediyne biosynthesis protein</fullName>
    </submittedName>
</protein>
<proteinExistence type="predicted"/>
<keyword evidence="2" id="KW-1185">Reference proteome</keyword>
<dbReference type="EMBL" id="QGSZ01000224">
    <property type="protein sequence ID" value="RQX01428.1"/>
    <property type="molecule type" value="Genomic_DNA"/>
</dbReference>
<sequence length="330" mass="36387">MNALRVIRRRIMTPNRSATRMDVRGFHVKSPEARTLLETVGGTFLDGYGIAAEARTPAAAEAPLATVPMRFRGFAHEGAAMAFAVRDGLRPGGRNVERFLAGAGADHIYMAYVGVGWAMARLPRIRWSTLHSPDPLLRWLVLDGYGFHQAYFRTERYVHDLYEDSSLPWRDTAARDYASRAIDQGIGRALWFIGGTDVDVVTGLVERFPHRRWPDLYSGIGLAATYAGGATEADLTALWDYAEDYRPQLAQGAAFAAGARATANLICPHNEVATRIFCGQSVALAQKVTDEAKVDLPGDDQVPAFEVWRQRISDAFARSGHYALTATEQK</sequence>
<evidence type="ECO:0000313" key="2">
    <source>
        <dbReference type="Proteomes" id="UP000282312"/>
    </source>
</evidence>
<comment type="caution">
    <text evidence="1">The sequence shown here is derived from an EMBL/GenBank/DDBJ whole genome shotgun (WGS) entry which is preliminary data.</text>
</comment>
<dbReference type="RefSeq" id="WP_124773900.1">
    <property type="nucleotide sequence ID" value="NZ_QGSZ01000224.1"/>
</dbReference>
<accession>A0A3N9WKT5</accession>
<name>A0A3N9WKT5_9ACTN</name>
<reference evidence="1 2" key="1">
    <citation type="submission" date="2018-05" db="EMBL/GenBank/DDBJ databases">
        <title>Micromonospora from Atacama Desert.</title>
        <authorList>
            <person name="Carro L."/>
            <person name="Goodfellow M."/>
            <person name="Klenk H.-P."/>
        </authorList>
    </citation>
    <scope>NUCLEOTIDE SEQUENCE [LARGE SCALE GENOMIC DNA]</scope>
    <source>
        <strain evidence="1 2">LB39</strain>
    </source>
</reference>
<dbReference type="Pfam" id="PF08012">
    <property type="entry name" value="DUF1702"/>
    <property type="match status" value="1"/>
</dbReference>
<organism evidence="1 2">
    <name type="scientific">Micromonospora inaquosa</name>
    <dbReference type="NCBI Taxonomy" id="2203716"/>
    <lineage>
        <taxon>Bacteria</taxon>
        <taxon>Bacillati</taxon>
        <taxon>Actinomycetota</taxon>
        <taxon>Actinomycetes</taxon>
        <taxon>Micromonosporales</taxon>
        <taxon>Micromonosporaceae</taxon>
        <taxon>Micromonospora</taxon>
    </lineage>
</organism>
<dbReference type="Proteomes" id="UP000282312">
    <property type="component" value="Unassembled WGS sequence"/>
</dbReference>